<protein>
    <submittedName>
        <fullName evidence="2">(raccoon dog) hypothetical protein</fullName>
    </submittedName>
</protein>
<keyword evidence="3" id="KW-1185">Reference proteome</keyword>
<name>A0A811Y2I1_NYCPR</name>
<gene>
    <name evidence="2" type="ORF">NYPRO_LOCUS2610</name>
</gene>
<feature type="region of interest" description="Disordered" evidence="1">
    <location>
        <begin position="82"/>
        <end position="111"/>
    </location>
</feature>
<evidence type="ECO:0000256" key="1">
    <source>
        <dbReference type="SAM" id="MobiDB-lite"/>
    </source>
</evidence>
<dbReference type="AlphaFoldDB" id="A0A811Y2I1"/>
<organism evidence="2 3">
    <name type="scientific">Nyctereutes procyonoides</name>
    <name type="common">Raccoon dog</name>
    <name type="synonym">Canis procyonoides</name>
    <dbReference type="NCBI Taxonomy" id="34880"/>
    <lineage>
        <taxon>Eukaryota</taxon>
        <taxon>Metazoa</taxon>
        <taxon>Chordata</taxon>
        <taxon>Craniata</taxon>
        <taxon>Vertebrata</taxon>
        <taxon>Euteleostomi</taxon>
        <taxon>Mammalia</taxon>
        <taxon>Eutheria</taxon>
        <taxon>Laurasiatheria</taxon>
        <taxon>Carnivora</taxon>
        <taxon>Caniformia</taxon>
        <taxon>Canidae</taxon>
        <taxon>Nyctereutes</taxon>
    </lineage>
</organism>
<dbReference type="EMBL" id="CAJHUB010000654">
    <property type="protein sequence ID" value="CAD7669816.1"/>
    <property type="molecule type" value="Genomic_DNA"/>
</dbReference>
<sequence>MQVDSRCSGENKCWLFPLAPVMAPRGLSEHLLWVGAGVSGRCRIKPRSGHRLAEPACAGHGPLLSLSVLICTTGMTMAPTSDANKNVPRLQSGPRALPAPAHSLSPLTSHQPPAVPGSHFVQAGVPAWSLSASLLLTCFQRAPAAQAGAQGASPSVSTMRGSCKTAISIHRLSSFGLTFPGVGLRPELSHILWLCEFRGHVPLCRDLASRTQHPRFLLPAYPEIAISPSLPPQQPSPVRAKGCPASLSLHRLPTCPMEWEKALSCTAGRRRVSGTTLIEGNMTMSPRQDLKCSTTKRI</sequence>
<evidence type="ECO:0000313" key="3">
    <source>
        <dbReference type="Proteomes" id="UP000645828"/>
    </source>
</evidence>
<comment type="caution">
    <text evidence="2">The sequence shown here is derived from an EMBL/GenBank/DDBJ whole genome shotgun (WGS) entry which is preliminary data.</text>
</comment>
<accession>A0A811Y2I1</accession>
<reference evidence="2" key="1">
    <citation type="submission" date="2020-12" db="EMBL/GenBank/DDBJ databases">
        <authorList>
            <consortium name="Molecular Ecology Group"/>
        </authorList>
    </citation>
    <scope>NUCLEOTIDE SEQUENCE</scope>
    <source>
        <strain evidence="2">TBG_1078</strain>
    </source>
</reference>
<dbReference type="Proteomes" id="UP000645828">
    <property type="component" value="Unassembled WGS sequence"/>
</dbReference>
<evidence type="ECO:0000313" key="2">
    <source>
        <dbReference type="EMBL" id="CAD7669816.1"/>
    </source>
</evidence>
<proteinExistence type="predicted"/>